<dbReference type="OMA" id="CHREITN"/>
<evidence type="ECO:0000256" key="2">
    <source>
        <dbReference type="ARBA" id="ARBA00022670"/>
    </source>
</evidence>
<proteinExistence type="predicted"/>
<evidence type="ECO:0000256" key="3">
    <source>
        <dbReference type="ARBA" id="ARBA00022723"/>
    </source>
</evidence>
<dbReference type="SUPFAM" id="SSF57196">
    <property type="entry name" value="EGF/Laminin"/>
    <property type="match status" value="2"/>
</dbReference>
<dbReference type="PRINTS" id="PR00480">
    <property type="entry name" value="ASTACIN"/>
</dbReference>
<dbReference type="STRING" id="6412.T1G6N3"/>
<dbReference type="AlphaFoldDB" id="T1G6N3"/>
<dbReference type="PROSITE" id="PS01186">
    <property type="entry name" value="EGF_2"/>
    <property type="match status" value="2"/>
</dbReference>
<protein>
    <recommendedName>
        <fullName evidence="13">Metalloendopeptidase</fullName>
        <ecNumber evidence="13">3.4.24.-</ecNumber>
    </recommendedName>
</protein>
<dbReference type="EC" id="3.4.24.-" evidence="13"/>
<feature type="active site" evidence="9 12">
    <location>
        <position position="98"/>
    </location>
</feature>
<dbReference type="GO" id="GO:0005615">
    <property type="term" value="C:extracellular space"/>
    <property type="evidence" value="ECO:0000318"/>
    <property type="project" value="GO_Central"/>
</dbReference>
<dbReference type="MEROPS" id="M12.A24"/>
<dbReference type="PROSITE" id="PS51864">
    <property type="entry name" value="ASTACIN"/>
    <property type="match status" value="1"/>
</dbReference>
<evidence type="ECO:0000256" key="12">
    <source>
        <dbReference type="PROSITE-ProRule" id="PRU01211"/>
    </source>
</evidence>
<feature type="domain" description="Peptidase M12A" evidence="16">
    <location>
        <begin position="5"/>
        <end position="203"/>
    </location>
</feature>
<keyword evidence="3 10" id="KW-0479">Metal-binding</keyword>
<dbReference type="GO" id="GO:0008270">
    <property type="term" value="F:zinc ion binding"/>
    <property type="evidence" value="ECO:0007669"/>
    <property type="project" value="UniProtKB-UniRule"/>
</dbReference>
<dbReference type="EnsemblMetazoa" id="HelroT87238">
    <property type="protein sequence ID" value="HelroP87238"/>
    <property type="gene ID" value="HelroG87238"/>
</dbReference>
<dbReference type="InterPro" id="IPR018097">
    <property type="entry name" value="EGF_Ca-bd_CS"/>
</dbReference>
<keyword evidence="2 12" id="KW-0645">Protease</keyword>
<dbReference type="InterPro" id="IPR015446">
    <property type="entry name" value="BMP_1/tolloid-like"/>
</dbReference>
<dbReference type="InterPro" id="IPR001506">
    <property type="entry name" value="Peptidase_M12A"/>
</dbReference>
<evidence type="ECO:0000313" key="19">
    <source>
        <dbReference type="Proteomes" id="UP000015101"/>
    </source>
</evidence>
<dbReference type="KEGG" id="hro:HELRODRAFT_87238"/>
<evidence type="ECO:0000256" key="5">
    <source>
        <dbReference type="ARBA" id="ARBA00022801"/>
    </source>
</evidence>
<dbReference type="GO" id="GO:0004222">
    <property type="term" value="F:metalloendopeptidase activity"/>
    <property type="evidence" value="ECO:0000318"/>
    <property type="project" value="GO_Central"/>
</dbReference>
<sequence>REKRAAISRPHLLWDDGIIPFEFDTNFTGAPRSMIFGAMRAWENNTCVSFVEKTNDHKNYILFSQSPCGCCSFVGKKFGAQIISIGKHCDQHGIILHELGHVIGFFHEHTRPDRDSYVEILYDNILHDQKNNFYTARPGEVDSLNEPYDFQSIMHYARSTFSVRPFFDSIIPRSNTVNNHDMGQRSYLSKGDISQTNKLYKCPQCGKTLMEPKGTFSTPQYTLTPLPDTHGHYRSSYCVWRITGHPWEVITLTILSYDIPTTMKCYSNYLQVNDGAYYKSPLLGKVCGRNDSELVLTSTKQKMWLEYRLLSGYMERQPGFYAKYHKTCGGHIKKDFGEFSSPQHPEKYSTSLKCSWIIEVAENYSVGLTFKAFELERHQACACDFLEVYDGGDDKAPLLGKFCGVVTPASLQSTANKILVKFVSDYSEVKTGFLAQFQKEKNECETSDHQCQQTCVNTIGSYRCQCSDGFELASDGRSCIAKKDCEMELSNNTGTISSPSYPGQYPPNKNCSWLISVPKNHVISIVIDTLEIEGNDKECHDSLKILSGEKDLGVFCGSSPPAPIISEDSAVQLIFSSDDSINKQGFLLSYSMEYNECSDMNGGCEQVCIKTPGSYRCECRDGFTLNTNRRSCNGQCHREITNPSEVISFNNQSDSNTECTWLLRADVGKRIQINYMDAEKKSNLTCSSNLPKTYDGPDETYPKLESNVTPPNNNKEQCPQLILSSSNILFMKFKPNTASEGNSSDQLALEAAVSTVCGGMVEADGSVRLFSFLPPSTENSDDQPECEWLIQSKNKLKITLLINAIDSDGVSKCGLVRHSFV</sequence>
<evidence type="ECO:0000259" key="15">
    <source>
        <dbReference type="PROSITE" id="PS50026"/>
    </source>
</evidence>
<feature type="domain" description="EGF-like" evidence="15">
    <location>
        <begin position="440"/>
        <end position="480"/>
    </location>
</feature>
<keyword evidence="5 12" id="KW-0378">Hydrolase</keyword>
<dbReference type="GO" id="GO:0005509">
    <property type="term" value="F:calcium ion binding"/>
    <property type="evidence" value="ECO:0007669"/>
    <property type="project" value="InterPro"/>
</dbReference>
<evidence type="ECO:0000256" key="6">
    <source>
        <dbReference type="ARBA" id="ARBA00022833"/>
    </source>
</evidence>
<comment type="caution">
    <text evidence="11">Lacks conserved residue(s) required for the propagation of feature annotation.</text>
</comment>
<dbReference type="FunFam" id="2.10.25.10:FF:000240">
    <property type="entry name" value="Vitamin K-dependent protein S"/>
    <property type="match status" value="1"/>
</dbReference>
<dbReference type="GO" id="GO:0009953">
    <property type="term" value="P:dorsal/ventral pattern formation"/>
    <property type="evidence" value="ECO:0000318"/>
    <property type="project" value="GO_Central"/>
</dbReference>
<evidence type="ECO:0000256" key="7">
    <source>
        <dbReference type="ARBA" id="ARBA00023049"/>
    </source>
</evidence>
<name>T1G6N3_HELRO</name>
<reference evidence="18" key="3">
    <citation type="submission" date="2015-06" db="UniProtKB">
        <authorList>
            <consortium name="EnsemblMetazoa"/>
        </authorList>
    </citation>
    <scope>IDENTIFICATION</scope>
</reference>
<reference evidence="19" key="1">
    <citation type="submission" date="2012-12" db="EMBL/GenBank/DDBJ databases">
        <authorList>
            <person name="Hellsten U."/>
            <person name="Grimwood J."/>
            <person name="Chapman J.A."/>
            <person name="Shapiro H."/>
            <person name="Aerts A."/>
            <person name="Otillar R.P."/>
            <person name="Terry A.Y."/>
            <person name="Boore J.L."/>
            <person name="Simakov O."/>
            <person name="Marletaz F."/>
            <person name="Cho S.-J."/>
            <person name="Edsinger-Gonzales E."/>
            <person name="Havlak P."/>
            <person name="Kuo D.-H."/>
            <person name="Larsson T."/>
            <person name="Lv J."/>
            <person name="Arendt D."/>
            <person name="Savage R."/>
            <person name="Osoegawa K."/>
            <person name="de Jong P."/>
            <person name="Lindberg D.R."/>
            <person name="Seaver E.C."/>
            <person name="Weisblat D.A."/>
            <person name="Putnam N.H."/>
            <person name="Grigoriev I.V."/>
            <person name="Rokhsar D.S."/>
        </authorList>
    </citation>
    <scope>NUCLEOTIDE SEQUENCE</scope>
</reference>
<dbReference type="InterPro" id="IPR001881">
    <property type="entry name" value="EGF-like_Ca-bd_dom"/>
</dbReference>
<dbReference type="Gene3D" id="2.60.120.290">
    <property type="entry name" value="Spermadhesin, CUB domain"/>
    <property type="match status" value="4"/>
</dbReference>
<feature type="disulfide bond" evidence="12">
    <location>
        <begin position="70"/>
        <end position="71"/>
    </location>
</feature>
<dbReference type="InParanoid" id="T1G6N3"/>
<evidence type="ECO:0000256" key="1">
    <source>
        <dbReference type="ARBA" id="ARBA00022536"/>
    </source>
</evidence>
<dbReference type="SMART" id="SM00235">
    <property type="entry name" value="ZnMc"/>
    <property type="match status" value="1"/>
</dbReference>
<reference evidence="17 19" key="2">
    <citation type="journal article" date="2013" name="Nature">
        <title>Insights into bilaterian evolution from three spiralian genomes.</title>
        <authorList>
            <person name="Simakov O."/>
            <person name="Marletaz F."/>
            <person name="Cho S.J."/>
            <person name="Edsinger-Gonzales E."/>
            <person name="Havlak P."/>
            <person name="Hellsten U."/>
            <person name="Kuo D.H."/>
            <person name="Larsson T."/>
            <person name="Lv J."/>
            <person name="Arendt D."/>
            <person name="Savage R."/>
            <person name="Osoegawa K."/>
            <person name="de Jong P."/>
            <person name="Grimwood J."/>
            <person name="Chapman J.A."/>
            <person name="Shapiro H."/>
            <person name="Aerts A."/>
            <person name="Otillar R.P."/>
            <person name="Terry A.Y."/>
            <person name="Boore J.L."/>
            <person name="Grigoriev I.V."/>
            <person name="Lindberg D.R."/>
            <person name="Seaver E.C."/>
            <person name="Weisblat D.A."/>
            <person name="Putnam N.H."/>
            <person name="Rokhsar D.S."/>
        </authorList>
    </citation>
    <scope>NUCLEOTIDE SEQUENCE</scope>
</reference>
<dbReference type="Gene3D" id="2.10.25.10">
    <property type="entry name" value="Laminin"/>
    <property type="match status" value="2"/>
</dbReference>
<dbReference type="Pfam" id="PF14670">
    <property type="entry name" value="FXa_inhibition"/>
    <property type="match status" value="2"/>
</dbReference>
<evidence type="ECO:0000256" key="9">
    <source>
        <dbReference type="PIRSR" id="PIRSR001199-1"/>
    </source>
</evidence>
<dbReference type="SMART" id="SM00179">
    <property type="entry name" value="EGF_CA"/>
    <property type="match status" value="2"/>
</dbReference>
<evidence type="ECO:0000256" key="4">
    <source>
        <dbReference type="ARBA" id="ARBA00022737"/>
    </source>
</evidence>
<feature type="binding site" evidence="10 12">
    <location>
        <position position="97"/>
    </location>
    <ligand>
        <name>Zn(2+)</name>
        <dbReference type="ChEBI" id="CHEBI:29105"/>
        <note>catalytic</note>
    </ligand>
</feature>
<dbReference type="PROSITE" id="PS00010">
    <property type="entry name" value="ASX_HYDROXYL"/>
    <property type="match status" value="1"/>
</dbReference>
<dbReference type="FunFam" id="2.60.120.290:FF:000013">
    <property type="entry name" value="Membrane frizzled-related protein"/>
    <property type="match status" value="2"/>
</dbReference>
<feature type="domain" description="CUB" evidence="14">
    <location>
        <begin position="636"/>
        <end position="756"/>
    </location>
</feature>
<accession>T1G6N3</accession>
<dbReference type="PANTHER" id="PTHR10127:SF861">
    <property type="entry name" value="DORSAL-VENTRAL PATTERNING PROTEIN TOLLOID-RELATED"/>
    <property type="match status" value="1"/>
</dbReference>
<dbReference type="SMART" id="SM00042">
    <property type="entry name" value="CUB"/>
    <property type="match status" value="4"/>
</dbReference>
<dbReference type="PIRSF" id="PIRSF001199">
    <property type="entry name" value="BMP_1/tolloid-like"/>
    <property type="match status" value="1"/>
</dbReference>
<keyword evidence="4" id="KW-0677">Repeat</keyword>
<dbReference type="OrthoDB" id="431034at2759"/>
<feature type="domain" description="CUB" evidence="14">
    <location>
        <begin position="205"/>
        <end position="327"/>
    </location>
</feature>
<comment type="cofactor">
    <cofactor evidence="12 13">
        <name>Zn(2+)</name>
        <dbReference type="ChEBI" id="CHEBI:29105"/>
    </cofactor>
    <text evidence="12 13">Binds 1 zinc ion per subunit.</text>
</comment>
<evidence type="ECO:0000259" key="16">
    <source>
        <dbReference type="PROSITE" id="PS51864"/>
    </source>
</evidence>
<evidence type="ECO:0000256" key="8">
    <source>
        <dbReference type="ARBA" id="ARBA00023157"/>
    </source>
</evidence>
<dbReference type="SUPFAM" id="SSF49854">
    <property type="entry name" value="Spermadhesin, CUB domain"/>
    <property type="match status" value="4"/>
</dbReference>
<feature type="disulfide bond" evidence="12">
    <location>
        <begin position="47"/>
        <end position="202"/>
    </location>
</feature>
<dbReference type="FunFam" id="2.10.25.10:FF:000010">
    <property type="entry name" value="Pro-epidermal growth factor"/>
    <property type="match status" value="1"/>
</dbReference>
<dbReference type="eggNOG" id="KOG3714">
    <property type="taxonomic scope" value="Eukaryota"/>
</dbReference>
<feature type="binding site" evidence="10 12">
    <location>
        <position position="101"/>
    </location>
    <ligand>
        <name>Zn(2+)</name>
        <dbReference type="ChEBI" id="CHEBI:29105"/>
        <note>catalytic</note>
    </ligand>
</feature>
<dbReference type="InterPro" id="IPR024079">
    <property type="entry name" value="MetalloPept_cat_dom_sf"/>
</dbReference>
<dbReference type="GO" id="GO:0016485">
    <property type="term" value="P:protein processing"/>
    <property type="evidence" value="ECO:0000318"/>
    <property type="project" value="GO_Central"/>
</dbReference>
<keyword evidence="6 10" id="KW-0862">Zinc</keyword>
<feature type="binding site" evidence="10 12">
    <location>
        <position position="107"/>
    </location>
    <ligand>
        <name>Zn(2+)</name>
        <dbReference type="ChEBI" id="CHEBI:29105"/>
        <note>catalytic</note>
    </ligand>
</feature>
<keyword evidence="1 11" id="KW-0245">EGF-like domain</keyword>
<dbReference type="PROSITE" id="PS50026">
    <property type="entry name" value="EGF_3"/>
    <property type="match status" value="1"/>
</dbReference>
<dbReference type="PANTHER" id="PTHR10127">
    <property type="entry name" value="DISCOIDIN, CUB, EGF, LAMININ , AND ZINC METALLOPROTEASE DOMAIN CONTAINING"/>
    <property type="match status" value="1"/>
</dbReference>
<dbReference type="Pfam" id="PF00431">
    <property type="entry name" value="CUB"/>
    <property type="match status" value="4"/>
</dbReference>
<evidence type="ECO:0000259" key="14">
    <source>
        <dbReference type="PROSITE" id="PS01180"/>
    </source>
</evidence>
<dbReference type="InterPro" id="IPR000859">
    <property type="entry name" value="CUB_dom"/>
</dbReference>
<evidence type="ECO:0000256" key="13">
    <source>
        <dbReference type="RuleBase" id="RU361183"/>
    </source>
</evidence>
<dbReference type="RefSeq" id="XP_009026841.1">
    <property type="nucleotide sequence ID" value="XM_009028593.1"/>
</dbReference>
<evidence type="ECO:0000313" key="17">
    <source>
        <dbReference type="EMBL" id="ESN94954.1"/>
    </source>
</evidence>
<keyword evidence="8 12" id="KW-1015">Disulfide bond</keyword>
<dbReference type="Gene3D" id="3.40.390.10">
    <property type="entry name" value="Collagenase (Catalytic Domain)"/>
    <property type="match status" value="1"/>
</dbReference>
<evidence type="ECO:0000256" key="11">
    <source>
        <dbReference type="PROSITE-ProRule" id="PRU00076"/>
    </source>
</evidence>
<dbReference type="Proteomes" id="UP000015101">
    <property type="component" value="Unassembled WGS sequence"/>
</dbReference>
<dbReference type="CTD" id="20216730"/>
<gene>
    <name evidence="18" type="primary">20216730</name>
    <name evidence="17" type="ORF">HELRODRAFT_87238</name>
</gene>
<dbReference type="InterPro" id="IPR006026">
    <property type="entry name" value="Peptidase_Metallo"/>
</dbReference>
<dbReference type="SUPFAM" id="SSF55486">
    <property type="entry name" value="Metalloproteases ('zincins'), catalytic domain"/>
    <property type="match status" value="1"/>
</dbReference>
<dbReference type="EMBL" id="AMQM01006994">
    <property type="status" value="NOT_ANNOTATED_CDS"/>
    <property type="molecule type" value="Genomic_DNA"/>
</dbReference>
<evidence type="ECO:0000256" key="10">
    <source>
        <dbReference type="PIRSR" id="PIRSR001199-2"/>
    </source>
</evidence>
<feature type="domain" description="CUB" evidence="14">
    <location>
        <begin position="485"/>
        <end position="593"/>
    </location>
</feature>
<keyword evidence="7 12" id="KW-0482">Metalloprotease</keyword>
<dbReference type="PROSITE" id="PS01180">
    <property type="entry name" value="CUB"/>
    <property type="match status" value="4"/>
</dbReference>
<keyword evidence="19" id="KW-1185">Reference proteome</keyword>
<feature type="domain" description="CUB" evidence="14">
    <location>
        <begin position="328"/>
        <end position="440"/>
    </location>
</feature>
<dbReference type="CDD" id="cd00041">
    <property type="entry name" value="CUB"/>
    <property type="match status" value="3"/>
</dbReference>
<organism evidence="18 19">
    <name type="scientific">Helobdella robusta</name>
    <name type="common">Californian leech</name>
    <dbReference type="NCBI Taxonomy" id="6412"/>
    <lineage>
        <taxon>Eukaryota</taxon>
        <taxon>Metazoa</taxon>
        <taxon>Spiralia</taxon>
        <taxon>Lophotrochozoa</taxon>
        <taxon>Annelida</taxon>
        <taxon>Clitellata</taxon>
        <taxon>Hirudinea</taxon>
        <taxon>Rhynchobdellida</taxon>
        <taxon>Glossiphoniidae</taxon>
        <taxon>Helobdella</taxon>
    </lineage>
</organism>
<dbReference type="Pfam" id="PF01400">
    <property type="entry name" value="Astacin"/>
    <property type="match status" value="1"/>
</dbReference>
<dbReference type="InterPro" id="IPR000152">
    <property type="entry name" value="EGF-type_Asp/Asn_hydroxyl_site"/>
</dbReference>
<dbReference type="InterPro" id="IPR000742">
    <property type="entry name" value="EGF"/>
</dbReference>
<dbReference type="GeneID" id="20216730"/>
<dbReference type="SMART" id="SM00181">
    <property type="entry name" value="EGF"/>
    <property type="match status" value="2"/>
</dbReference>
<dbReference type="HOGENOM" id="CLU_005140_0_0_1"/>
<dbReference type="InterPro" id="IPR035914">
    <property type="entry name" value="Sperma_CUB_dom_sf"/>
</dbReference>
<dbReference type="PROSITE" id="PS01187">
    <property type="entry name" value="EGF_CA"/>
    <property type="match status" value="1"/>
</dbReference>
<dbReference type="EMBL" id="KB097552">
    <property type="protein sequence ID" value="ESN94954.1"/>
    <property type="molecule type" value="Genomic_DNA"/>
</dbReference>
<evidence type="ECO:0000313" key="18">
    <source>
        <dbReference type="EnsemblMetazoa" id="HelroP87238"/>
    </source>
</evidence>